<keyword evidence="4" id="KW-1185">Reference proteome</keyword>
<feature type="region of interest" description="Disordered" evidence="1">
    <location>
        <begin position="1"/>
        <end position="20"/>
    </location>
</feature>
<dbReference type="InParanoid" id="A0A409WTX4"/>
<evidence type="ECO:0000256" key="2">
    <source>
        <dbReference type="SAM" id="Phobius"/>
    </source>
</evidence>
<dbReference type="Gene3D" id="2.60.120.260">
    <property type="entry name" value="Galactose-binding domain-like"/>
    <property type="match status" value="1"/>
</dbReference>
<feature type="transmembrane region" description="Helical" evidence="2">
    <location>
        <begin position="242"/>
        <end position="265"/>
    </location>
</feature>
<dbReference type="OrthoDB" id="3006363at2759"/>
<keyword evidence="2" id="KW-0472">Membrane</keyword>
<comment type="caution">
    <text evidence="3">The sequence shown here is derived from an EMBL/GenBank/DDBJ whole genome shotgun (WGS) entry which is preliminary data.</text>
</comment>
<keyword evidence="2" id="KW-1133">Transmembrane helix</keyword>
<evidence type="ECO:0000256" key="1">
    <source>
        <dbReference type="SAM" id="MobiDB-lite"/>
    </source>
</evidence>
<keyword evidence="2" id="KW-0812">Transmembrane</keyword>
<sequence>MSPHNIISGQENNSLPLIHSRPSNTRRVLKRQQANSNSTVVNQASTLNTTIVNQAKAGSRPPPGCFSCIIEDNNPLVHYEGVWFLSASQFSTTHSTTVSNSSVSLHFNGSGIIVFGTVPASNETTQPPTAVYFLDNYPPFRTTLPRAVQDITNQPLFASSQLLSSDEEHRLVISVQDVATPYTVEKFFVIPRANMSKNMMIGQITTDIVATSTSSSTISSATLQNFQTSEGSSQPSQNFHKILGGILGTVCFLLVVAGLAVIAVWRRRRAVRQVAVACPAAAKARPDTIYTSFTSTESILRNDSALWSPPPRSQYSRSDGRNYSRSTSDARSIVEVAPPLPPKATLSSTS</sequence>
<gene>
    <name evidence="3" type="ORF">CVT25_013775</name>
</gene>
<evidence type="ECO:0000313" key="3">
    <source>
        <dbReference type="EMBL" id="PPQ81927.1"/>
    </source>
</evidence>
<dbReference type="EMBL" id="NHYD01003195">
    <property type="protein sequence ID" value="PPQ81927.1"/>
    <property type="molecule type" value="Genomic_DNA"/>
</dbReference>
<dbReference type="Proteomes" id="UP000283269">
    <property type="component" value="Unassembled WGS sequence"/>
</dbReference>
<feature type="compositionally biased region" description="Polar residues" evidence="1">
    <location>
        <begin position="313"/>
        <end position="330"/>
    </location>
</feature>
<dbReference type="AlphaFoldDB" id="A0A409WTX4"/>
<reference evidence="3 4" key="1">
    <citation type="journal article" date="2018" name="Evol. Lett.">
        <title>Horizontal gene cluster transfer increased hallucinogenic mushroom diversity.</title>
        <authorList>
            <person name="Reynolds H.T."/>
            <person name="Vijayakumar V."/>
            <person name="Gluck-Thaler E."/>
            <person name="Korotkin H.B."/>
            <person name="Matheny P.B."/>
            <person name="Slot J.C."/>
        </authorList>
    </citation>
    <scope>NUCLEOTIDE SEQUENCE [LARGE SCALE GENOMIC DNA]</scope>
    <source>
        <strain evidence="3 4">2631</strain>
    </source>
</reference>
<accession>A0A409WTX4</accession>
<organism evidence="3 4">
    <name type="scientific">Psilocybe cyanescens</name>
    <dbReference type="NCBI Taxonomy" id="93625"/>
    <lineage>
        <taxon>Eukaryota</taxon>
        <taxon>Fungi</taxon>
        <taxon>Dikarya</taxon>
        <taxon>Basidiomycota</taxon>
        <taxon>Agaricomycotina</taxon>
        <taxon>Agaricomycetes</taxon>
        <taxon>Agaricomycetidae</taxon>
        <taxon>Agaricales</taxon>
        <taxon>Agaricineae</taxon>
        <taxon>Strophariaceae</taxon>
        <taxon>Psilocybe</taxon>
    </lineage>
</organism>
<protein>
    <submittedName>
        <fullName evidence="3">Uncharacterized protein</fullName>
    </submittedName>
</protein>
<evidence type="ECO:0000313" key="4">
    <source>
        <dbReference type="Proteomes" id="UP000283269"/>
    </source>
</evidence>
<feature type="region of interest" description="Disordered" evidence="1">
    <location>
        <begin position="304"/>
        <end position="350"/>
    </location>
</feature>
<name>A0A409WTX4_PSICY</name>
<proteinExistence type="predicted"/>